<sequence>MVSLMDYRIRGAAASGPAEWLLAFLRAREKSRRARTGRAGGPAEWLLVFLEAERTETAARQRPSVLSRRSKSEEYAFGRLNARTA</sequence>
<evidence type="ECO:0000313" key="1">
    <source>
        <dbReference type="EMBL" id="GAA4140650.1"/>
    </source>
</evidence>
<proteinExistence type="predicted"/>
<reference evidence="2" key="1">
    <citation type="journal article" date="2019" name="Int. J. Syst. Evol. Microbiol.">
        <title>The Global Catalogue of Microorganisms (GCM) 10K type strain sequencing project: providing services to taxonomists for standard genome sequencing and annotation.</title>
        <authorList>
            <consortium name="The Broad Institute Genomics Platform"/>
            <consortium name="The Broad Institute Genome Sequencing Center for Infectious Disease"/>
            <person name="Wu L."/>
            <person name="Ma J."/>
        </authorList>
    </citation>
    <scope>NUCLEOTIDE SEQUENCE [LARGE SCALE GENOMIC DNA]</scope>
    <source>
        <strain evidence="2">JCM 17316</strain>
    </source>
</reference>
<comment type="caution">
    <text evidence="1">The sequence shown here is derived from an EMBL/GenBank/DDBJ whole genome shotgun (WGS) entry which is preliminary data.</text>
</comment>
<dbReference type="EMBL" id="BAABDO010000034">
    <property type="protein sequence ID" value="GAA4140650.1"/>
    <property type="molecule type" value="Genomic_DNA"/>
</dbReference>
<evidence type="ECO:0000313" key="2">
    <source>
        <dbReference type="Proteomes" id="UP001500266"/>
    </source>
</evidence>
<evidence type="ECO:0008006" key="3">
    <source>
        <dbReference type="Google" id="ProtNLM"/>
    </source>
</evidence>
<protein>
    <recommendedName>
        <fullName evidence="3">Transposase</fullName>
    </recommendedName>
</protein>
<keyword evidence="2" id="KW-1185">Reference proteome</keyword>
<organism evidence="1 2">
    <name type="scientific">Actinomadura keratinilytica</name>
    <dbReference type="NCBI Taxonomy" id="547461"/>
    <lineage>
        <taxon>Bacteria</taxon>
        <taxon>Bacillati</taxon>
        <taxon>Actinomycetota</taxon>
        <taxon>Actinomycetes</taxon>
        <taxon>Streptosporangiales</taxon>
        <taxon>Thermomonosporaceae</taxon>
        <taxon>Actinomadura</taxon>
    </lineage>
</organism>
<gene>
    <name evidence="1" type="ORF">GCM10022416_28060</name>
</gene>
<dbReference type="Proteomes" id="UP001500266">
    <property type="component" value="Unassembled WGS sequence"/>
</dbReference>
<accession>A0ABP7YSH3</accession>
<name>A0ABP7YSH3_9ACTN</name>